<dbReference type="InterPro" id="IPR036259">
    <property type="entry name" value="MFS_trans_sf"/>
</dbReference>
<dbReference type="GO" id="GO:0016020">
    <property type="term" value="C:membrane"/>
    <property type="evidence" value="ECO:0007669"/>
    <property type="project" value="UniProtKB-SubCell"/>
</dbReference>
<dbReference type="Proteomes" id="UP000266327">
    <property type="component" value="Unassembled WGS sequence"/>
</dbReference>
<dbReference type="AlphaFoldDB" id="A0A3A3GCE0"/>
<dbReference type="InterPro" id="IPR011701">
    <property type="entry name" value="MFS"/>
</dbReference>
<reference evidence="8" key="1">
    <citation type="submission" date="2018-09" db="EMBL/GenBank/DDBJ databases">
        <authorList>
            <person name="Zhu H."/>
        </authorList>
    </citation>
    <scope>NUCLEOTIDE SEQUENCE [LARGE SCALE GENOMIC DNA]</scope>
    <source>
        <strain evidence="8">K1S02-23</strain>
    </source>
</reference>
<dbReference type="PANTHER" id="PTHR23514:SF13">
    <property type="entry name" value="INNER MEMBRANE PROTEIN YBJJ"/>
    <property type="match status" value="1"/>
</dbReference>
<name>A0A3A3GCE0_9BURK</name>
<evidence type="ECO:0000259" key="6">
    <source>
        <dbReference type="PROSITE" id="PS50850"/>
    </source>
</evidence>
<dbReference type="PANTHER" id="PTHR23514">
    <property type="entry name" value="BYPASS OF STOP CODON PROTEIN 6"/>
    <property type="match status" value="1"/>
</dbReference>
<dbReference type="SUPFAM" id="SSF103473">
    <property type="entry name" value="MFS general substrate transporter"/>
    <property type="match status" value="1"/>
</dbReference>
<dbReference type="CDD" id="cd17393">
    <property type="entry name" value="MFS_MosC_like"/>
    <property type="match status" value="1"/>
</dbReference>
<comment type="caution">
    <text evidence="7">The sequence shown here is derived from an EMBL/GenBank/DDBJ whole genome shotgun (WGS) entry which is preliminary data.</text>
</comment>
<dbReference type="PROSITE" id="PS50850">
    <property type="entry name" value="MFS"/>
    <property type="match status" value="1"/>
</dbReference>
<evidence type="ECO:0000256" key="1">
    <source>
        <dbReference type="ARBA" id="ARBA00004141"/>
    </source>
</evidence>
<feature type="domain" description="Major facilitator superfamily (MFS) profile" evidence="6">
    <location>
        <begin position="1"/>
        <end position="382"/>
    </location>
</feature>
<feature type="transmembrane region" description="Helical" evidence="5">
    <location>
        <begin position="150"/>
        <end position="168"/>
    </location>
</feature>
<evidence type="ECO:0000256" key="3">
    <source>
        <dbReference type="ARBA" id="ARBA00022989"/>
    </source>
</evidence>
<feature type="transmembrane region" description="Helical" evidence="5">
    <location>
        <begin position="244"/>
        <end position="264"/>
    </location>
</feature>
<evidence type="ECO:0000256" key="2">
    <source>
        <dbReference type="ARBA" id="ARBA00022692"/>
    </source>
</evidence>
<evidence type="ECO:0000313" key="7">
    <source>
        <dbReference type="EMBL" id="RJG04469.1"/>
    </source>
</evidence>
<dbReference type="OrthoDB" id="9810941at2"/>
<feature type="transmembrane region" description="Helical" evidence="5">
    <location>
        <begin position="276"/>
        <end position="294"/>
    </location>
</feature>
<dbReference type="Gene3D" id="1.20.1250.20">
    <property type="entry name" value="MFS general substrate transporter like domains"/>
    <property type="match status" value="2"/>
</dbReference>
<keyword evidence="3 5" id="KW-1133">Transmembrane helix</keyword>
<dbReference type="EMBL" id="QYUQ01000002">
    <property type="protein sequence ID" value="RJG04469.1"/>
    <property type="molecule type" value="Genomic_DNA"/>
</dbReference>
<feature type="transmembrane region" description="Helical" evidence="5">
    <location>
        <begin position="121"/>
        <end position="144"/>
    </location>
</feature>
<keyword evidence="4 5" id="KW-0472">Membrane</keyword>
<feature type="transmembrane region" description="Helical" evidence="5">
    <location>
        <begin position="84"/>
        <end position="109"/>
    </location>
</feature>
<feature type="transmembrane region" description="Helical" evidence="5">
    <location>
        <begin position="328"/>
        <end position="349"/>
    </location>
</feature>
<sequence length="382" mass="38437">MFILFGLIMGSWTGRIPAIRADLQIPHFALSMVLLCGGIGAVISYPVSSWMMARLGGRKTVLIAGLALLAALVGIGLAPSVSLLMAAVFMLGIPAGCLNVGMNAVATTLEKASGKSTMARLHAGCCAGGLAGATLGGLMASMNIAPARHFLLLAAPLAVLVWLACHLLKAVVVDDDSAISDTKTSDAKTSDASPDARAGKKMFALPRGPLALLGTLVFLGAMSEGSIADWSGVFLKDHFGVADAVAPLAFAAFSVTMLLARLAGDRLKGRHGARRLVSWGAALAAAGLLFAVSVDSAYLALAGFGAAGLGLALVFPFVFSAAGRQGPVALAGVATMAYSGSLMGPPVIGALAHGFGMQAAIGFIGVLAALIAIVAARAGMLK</sequence>
<feature type="transmembrane region" description="Helical" evidence="5">
    <location>
        <begin position="28"/>
        <end position="48"/>
    </location>
</feature>
<dbReference type="InterPro" id="IPR051788">
    <property type="entry name" value="MFS_Transporter"/>
</dbReference>
<proteinExistence type="predicted"/>
<protein>
    <submittedName>
        <fullName evidence="7">MFS transporter</fullName>
    </submittedName>
</protein>
<dbReference type="GO" id="GO:0022857">
    <property type="term" value="F:transmembrane transporter activity"/>
    <property type="evidence" value="ECO:0007669"/>
    <property type="project" value="InterPro"/>
</dbReference>
<keyword evidence="8" id="KW-1185">Reference proteome</keyword>
<keyword evidence="2 5" id="KW-0812">Transmembrane</keyword>
<feature type="transmembrane region" description="Helical" evidence="5">
    <location>
        <begin position="355"/>
        <end position="376"/>
    </location>
</feature>
<organism evidence="7 8">
    <name type="scientific">Noviherbaspirillum sedimenti</name>
    <dbReference type="NCBI Taxonomy" id="2320865"/>
    <lineage>
        <taxon>Bacteria</taxon>
        <taxon>Pseudomonadati</taxon>
        <taxon>Pseudomonadota</taxon>
        <taxon>Betaproteobacteria</taxon>
        <taxon>Burkholderiales</taxon>
        <taxon>Oxalobacteraceae</taxon>
        <taxon>Noviherbaspirillum</taxon>
    </lineage>
</organism>
<accession>A0A3A3GCE0</accession>
<dbReference type="Pfam" id="PF07690">
    <property type="entry name" value="MFS_1"/>
    <property type="match status" value="1"/>
</dbReference>
<evidence type="ECO:0000256" key="5">
    <source>
        <dbReference type="SAM" id="Phobius"/>
    </source>
</evidence>
<feature type="transmembrane region" description="Helical" evidence="5">
    <location>
        <begin position="300"/>
        <end position="321"/>
    </location>
</feature>
<dbReference type="InterPro" id="IPR020846">
    <property type="entry name" value="MFS_dom"/>
</dbReference>
<comment type="subcellular location">
    <subcellularLocation>
        <location evidence="1">Membrane</location>
        <topology evidence="1">Multi-pass membrane protein</topology>
    </subcellularLocation>
</comment>
<evidence type="ECO:0000256" key="4">
    <source>
        <dbReference type="ARBA" id="ARBA00023136"/>
    </source>
</evidence>
<evidence type="ECO:0000313" key="8">
    <source>
        <dbReference type="Proteomes" id="UP000266327"/>
    </source>
</evidence>
<gene>
    <name evidence="7" type="ORF">D3878_16010</name>
</gene>
<feature type="transmembrane region" description="Helical" evidence="5">
    <location>
        <begin position="210"/>
        <end position="232"/>
    </location>
</feature>
<feature type="transmembrane region" description="Helical" evidence="5">
    <location>
        <begin position="60"/>
        <end position="78"/>
    </location>
</feature>